<reference evidence="2" key="1">
    <citation type="journal article" date="2014" name="Int. J. Syst. Evol. Microbiol.">
        <title>Complete genome sequence of Corynebacterium casei LMG S-19264T (=DSM 44701T), isolated from a smear-ripened cheese.</title>
        <authorList>
            <consortium name="US DOE Joint Genome Institute (JGI-PGF)"/>
            <person name="Walter F."/>
            <person name="Albersmeier A."/>
            <person name="Kalinowski J."/>
            <person name="Ruckert C."/>
        </authorList>
    </citation>
    <scope>NUCLEOTIDE SEQUENCE</scope>
    <source>
        <strain evidence="2">NBRC 108769</strain>
    </source>
</reference>
<proteinExistence type="predicted"/>
<dbReference type="Proteomes" id="UP001156666">
    <property type="component" value="Unassembled WGS sequence"/>
</dbReference>
<evidence type="ECO:0000256" key="1">
    <source>
        <dbReference type="SAM" id="Coils"/>
    </source>
</evidence>
<dbReference type="EMBL" id="BSOH01000005">
    <property type="protein sequence ID" value="GLR16257.1"/>
    <property type="molecule type" value="Genomic_DNA"/>
</dbReference>
<dbReference type="AlphaFoldDB" id="A0AA37WDR9"/>
<protein>
    <submittedName>
        <fullName evidence="2">Uncharacterized protein</fullName>
    </submittedName>
</protein>
<gene>
    <name evidence="2" type="ORF">GCM10007940_08720</name>
</gene>
<keyword evidence="3" id="KW-1185">Reference proteome</keyword>
<evidence type="ECO:0000313" key="2">
    <source>
        <dbReference type="EMBL" id="GLR16257.1"/>
    </source>
</evidence>
<accession>A0AA37WDR9</accession>
<dbReference type="RefSeq" id="WP_235293058.1">
    <property type="nucleotide sequence ID" value="NZ_BSOH01000005.1"/>
</dbReference>
<feature type="coiled-coil region" evidence="1">
    <location>
        <begin position="27"/>
        <end position="129"/>
    </location>
</feature>
<name>A0AA37WDR9_9BACT</name>
<reference evidence="2" key="2">
    <citation type="submission" date="2023-01" db="EMBL/GenBank/DDBJ databases">
        <title>Draft genome sequence of Portibacter lacus strain NBRC 108769.</title>
        <authorList>
            <person name="Sun Q."/>
            <person name="Mori K."/>
        </authorList>
    </citation>
    <scope>NUCLEOTIDE SEQUENCE</scope>
    <source>
        <strain evidence="2">NBRC 108769</strain>
    </source>
</reference>
<sequence>MDSKDTQLELHKTLEEIQNIKNVRKHYAKTTSELTKAYKELEKFEKLLDKEYNDWKQLESMSLKSLFHKVLGSKEEQIEKERQEYLQASLKFNGMKKTVDILEYEKSLLEKKLIDVTLLENKLKTLKKQRSKELMNSNSPIGKELRELLKKMDRQVILRNEIRRAIHTGNEAAKSLERMLAFLQQAKNWGNWDMAGKGRMASYNKHDAVDRARETAFQAKHVLGKFQQELYNLGAGSFTFDIRIDSLSSFTDIFFDNLISDWIIQQKIKNALSNVYSVKDKVNRIVQSLGSDLQKVDQQVETYNQAKEQIILNS</sequence>
<organism evidence="2 3">
    <name type="scientific">Portibacter lacus</name>
    <dbReference type="NCBI Taxonomy" id="1099794"/>
    <lineage>
        <taxon>Bacteria</taxon>
        <taxon>Pseudomonadati</taxon>
        <taxon>Bacteroidota</taxon>
        <taxon>Saprospiria</taxon>
        <taxon>Saprospirales</taxon>
        <taxon>Haliscomenobacteraceae</taxon>
        <taxon>Portibacter</taxon>
    </lineage>
</organism>
<keyword evidence="1" id="KW-0175">Coiled coil</keyword>
<evidence type="ECO:0000313" key="3">
    <source>
        <dbReference type="Proteomes" id="UP001156666"/>
    </source>
</evidence>
<comment type="caution">
    <text evidence="2">The sequence shown here is derived from an EMBL/GenBank/DDBJ whole genome shotgun (WGS) entry which is preliminary data.</text>
</comment>